<dbReference type="EMBL" id="CP036278">
    <property type="protein sequence ID" value="QDU57219.1"/>
    <property type="molecule type" value="Genomic_DNA"/>
</dbReference>
<accession>A0A518AR72</accession>
<proteinExistence type="predicted"/>
<dbReference type="Proteomes" id="UP000315750">
    <property type="component" value="Chromosome"/>
</dbReference>
<dbReference type="KEGG" id="amuc:Pan181_34330"/>
<evidence type="ECO:0000313" key="1">
    <source>
        <dbReference type="EMBL" id="QDU57219.1"/>
    </source>
</evidence>
<evidence type="ECO:0000313" key="2">
    <source>
        <dbReference type="Proteomes" id="UP000315750"/>
    </source>
</evidence>
<name>A0A518AR72_9BACT</name>
<reference evidence="1 2" key="1">
    <citation type="submission" date="2019-02" db="EMBL/GenBank/DDBJ databases">
        <title>Deep-cultivation of Planctomycetes and their phenomic and genomic characterization uncovers novel biology.</title>
        <authorList>
            <person name="Wiegand S."/>
            <person name="Jogler M."/>
            <person name="Boedeker C."/>
            <person name="Pinto D."/>
            <person name="Vollmers J."/>
            <person name="Rivas-Marin E."/>
            <person name="Kohn T."/>
            <person name="Peeters S.H."/>
            <person name="Heuer A."/>
            <person name="Rast P."/>
            <person name="Oberbeckmann S."/>
            <person name="Bunk B."/>
            <person name="Jeske O."/>
            <person name="Meyerdierks A."/>
            <person name="Storesund J.E."/>
            <person name="Kallscheuer N."/>
            <person name="Luecker S."/>
            <person name="Lage O.M."/>
            <person name="Pohl T."/>
            <person name="Merkel B.J."/>
            <person name="Hornburger P."/>
            <person name="Mueller R.-W."/>
            <person name="Bruemmer F."/>
            <person name="Labrenz M."/>
            <person name="Spormann A.M."/>
            <person name="Op den Camp H."/>
            <person name="Overmann J."/>
            <person name="Amann R."/>
            <person name="Jetten M.S.M."/>
            <person name="Mascher T."/>
            <person name="Medema M.H."/>
            <person name="Devos D.P."/>
            <person name="Kaster A.-K."/>
            <person name="Ovreas L."/>
            <person name="Rohde M."/>
            <person name="Galperin M.Y."/>
            <person name="Jogler C."/>
        </authorList>
    </citation>
    <scope>NUCLEOTIDE SEQUENCE [LARGE SCALE GENOMIC DNA]</scope>
    <source>
        <strain evidence="1 2">Pan181</strain>
    </source>
</reference>
<gene>
    <name evidence="1" type="ORF">Pan181_34330</name>
</gene>
<keyword evidence="2" id="KW-1185">Reference proteome</keyword>
<sequence>MGITSHALDRVRGLPSPIAKLLAMAESYRFAFFEASGYCEKNLHYRDTLVRSYKSTKSPLRRRFKTP</sequence>
<dbReference type="AlphaFoldDB" id="A0A518AR72"/>
<protein>
    <submittedName>
        <fullName evidence="1">Uncharacterized protein</fullName>
    </submittedName>
</protein>
<organism evidence="1 2">
    <name type="scientific">Aeoliella mucimassa</name>
    <dbReference type="NCBI Taxonomy" id="2527972"/>
    <lineage>
        <taxon>Bacteria</taxon>
        <taxon>Pseudomonadati</taxon>
        <taxon>Planctomycetota</taxon>
        <taxon>Planctomycetia</taxon>
        <taxon>Pirellulales</taxon>
        <taxon>Lacipirellulaceae</taxon>
        <taxon>Aeoliella</taxon>
    </lineage>
</organism>